<evidence type="ECO:0000259" key="10">
    <source>
        <dbReference type="PROSITE" id="PS50835"/>
    </source>
</evidence>
<accession>G1TYZ1</accession>
<dbReference type="PANTHER" id="PTHR11481:SF62">
    <property type="entry name" value="FC RECEPTOR-LIKE PROTEIN 6"/>
    <property type="match status" value="1"/>
</dbReference>
<evidence type="ECO:0000256" key="4">
    <source>
        <dbReference type="ARBA" id="ARBA00022737"/>
    </source>
</evidence>
<dbReference type="SUPFAM" id="SSF48726">
    <property type="entry name" value="Immunoglobulin"/>
    <property type="match status" value="2"/>
</dbReference>
<keyword evidence="8" id="KW-0393">Immunoglobulin domain</keyword>
<reference evidence="11" key="2">
    <citation type="submission" date="2025-08" db="UniProtKB">
        <authorList>
            <consortium name="Ensembl"/>
        </authorList>
    </citation>
    <scope>IDENTIFICATION</scope>
    <source>
        <strain evidence="11">Thorbecke</strain>
    </source>
</reference>
<dbReference type="Pfam" id="PF13895">
    <property type="entry name" value="Ig_2"/>
    <property type="match status" value="1"/>
</dbReference>
<comment type="subcellular location">
    <subcellularLocation>
        <location evidence="1">Cell membrane</location>
    </subcellularLocation>
</comment>
<dbReference type="eggNOG" id="ENOG502RU0I">
    <property type="taxonomic scope" value="Eukaryota"/>
</dbReference>
<dbReference type="Ensembl" id="ENSOCUT00000023649.2">
    <property type="protein sequence ID" value="ENSOCUP00000022309.2"/>
    <property type="gene ID" value="ENSOCUG00000021578.2"/>
</dbReference>
<dbReference type="AlphaFoldDB" id="G1TYZ1"/>
<dbReference type="InterPro" id="IPR003598">
    <property type="entry name" value="Ig_sub2"/>
</dbReference>
<evidence type="ECO:0000256" key="6">
    <source>
        <dbReference type="ARBA" id="ARBA00023157"/>
    </source>
</evidence>
<evidence type="ECO:0000256" key="9">
    <source>
        <dbReference type="SAM" id="MobiDB-lite"/>
    </source>
</evidence>
<organism evidence="11 12">
    <name type="scientific">Oryctolagus cuniculus</name>
    <name type="common">Rabbit</name>
    <dbReference type="NCBI Taxonomy" id="9986"/>
    <lineage>
        <taxon>Eukaryota</taxon>
        <taxon>Metazoa</taxon>
        <taxon>Chordata</taxon>
        <taxon>Craniata</taxon>
        <taxon>Vertebrata</taxon>
        <taxon>Euteleostomi</taxon>
        <taxon>Mammalia</taxon>
        <taxon>Eutheria</taxon>
        <taxon>Euarchontoglires</taxon>
        <taxon>Glires</taxon>
        <taxon>Lagomorpha</taxon>
        <taxon>Leporidae</taxon>
        <taxon>Oryctolagus</taxon>
    </lineage>
</organism>
<dbReference type="FunCoup" id="G1TYZ1">
    <property type="interactions" value="41"/>
</dbReference>
<dbReference type="SMART" id="SM00409">
    <property type="entry name" value="IG"/>
    <property type="match status" value="2"/>
</dbReference>
<evidence type="ECO:0000313" key="12">
    <source>
        <dbReference type="Proteomes" id="UP000001811"/>
    </source>
</evidence>
<dbReference type="GeneTree" id="ENSGT01050000244808"/>
<evidence type="ECO:0000256" key="3">
    <source>
        <dbReference type="ARBA" id="ARBA00022729"/>
    </source>
</evidence>
<evidence type="ECO:0000256" key="8">
    <source>
        <dbReference type="ARBA" id="ARBA00023319"/>
    </source>
</evidence>
<dbReference type="PANTHER" id="PTHR11481">
    <property type="entry name" value="IMMUNOGLOBULIN FC RECEPTOR"/>
    <property type="match status" value="1"/>
</dbReference>
<dbReference type="InterPro" id="IPR013783">
    <property type="entry name" value="Ig-like_fold"/>
</dbReference>
<keyword evidence="7" id="KW-0325">Glycoprotein</keyword>
<dbReference type="GO" id="GO:0007166">
    <property type="term" value="P:cell surface receptor signaling pathway"/>
    <property type="evidence" value="ECO:0007669"/>
    <property type="project" value="TreeGrafter"/>
</dbReference>
<dbReference type="Pfam" id="PF13927">
    <property type="entry name" value="Ig_3"/>
    <property type="match status" value="1"/>
</dbReference>
<dbReference type="SMART" id="SM00408">
    <property type="entry name" value="IGc2"/>
    <property type="match status" value="2"/>
</dbReference>
<feature type="domain" description="Ig-like" evidence="10">
    <location>
        <begin position="120"/>
        <end position="206"/>
    </location>
</feature>
<dbReference type="FunFam" id="2.60.40.10:FF:000357">
    <property type="entry name" value="Fc receptor like 1"/>
    <property type="match status" value="1"/>
</dbReference>
<dbReference type="Proteomes" id="UP000001811">
    <property type="component" value="Chromosome 13"/>
</dbReference>
<evidence type="ECO:0000256" key="1">
    <source>
        <dbReference type="ARBA" id="ARBA00004236"/>
    </source>
</evidence>
<evidence type="ECO:0000313" key="11">
    <source>
        <dbReference type="Ensembl" id="ENSOCUP00000022309.2"/>
    </source>
</evidence>
<keyword evidence="4" id="KW-0677">Repeat</keyword>
<proteinExistence type="predicted"/>
<reference evidence="11" key="3">
    <citation type="submission" date="2025-09" db="UniProtKB">
        <authorList>
            <consortium name="Ensembl"/>
        </authorList>
    </citation>
    <scope>IDENTIFICATION</scope>
    <source>
        <strain evidence="11">Thorbecke</strain>
    </source>
</reference>
<dbReference type="GO" id="GO:0006955">
    <property type="term" value="P:immune response"/>
    <property type="evidence" value="ECO:0007669"/>
    <property type="project" value="TreeGrafter"/>
</dbReference>
<dbReference type="PaxDb" id="9986-ENSOCUP00000002012"/>
<evidence type="ECO:0000256" key="7">
    <source>
        <dbReference type="ARBA" id="ARBA00023180"/>
    </source>
</evidence>
<feature type="region of interest" description="Disordered" evidence="9">
    <location>
        <begin position="186"/>
        <end position="217"/>
    </location>
</feature>
<keyword evidence="5" id="KW-0472">Membrane</keyword>
<name>G1TYZ1_RABIT</name>
<dbReference type="InterPro" id="IPR007110">
    <property type="entry name" value="Ig-like_dom"/>
</dbReference>
<dbReference type="GO" id="GO:0009897">
    <property type="term" value="C:external side of plasma membrane"/>
    <property type="evidence" value="ECO:0007669"/>
    <property type="project" value="TreeGrafter"/>
</dbReference>
<dbReference type="PROSITE" id="PS50835">
    <property type="entry name" value="IG_LIKE"/>
    <property type="match status" value="2"/>
</dbReference>
<keyword evidence="6" id="KW-1015">Disulfide bond</keyword>
<feature type="compositionally biased region" description="Basic and acidic residues" evidence="9">
    <location>
        <begin position="195"/>
        <end position="204"/>
    </location>
</feature>
<reference evidence="11 12" key="1">
    <citation type="journal article" date="2011" name="Nature">
        <title>A high-resolution map of human evolutionary constraint using 29 mammals.</title>
        <authorList>
            <person name="Lindblad-Toh K."/>
            <person name="Garber M."/>
            <person name="Zuk O."/>
            <person name="Lin M.F."/>
            <person name="Parker B.J."/>
            <person name="Washietl S."/>
            <person name="Kheradpour P."/>
            <person name="Ernst J."/>
            <person name="Jordan G."/>
            <person name="Mauceli E."/>
            <person name="Ward L.D."/>
            <person name="Lowe C.B."/>
            <person name="Holloway A.K."/>
            <person name="Clamp M."/>
            <person name="Gnerre S."/>
            <person name="Alfoldi J."/>
            <person name="Beal K."/>
            <person name="Chang J."/>
            <person name="Clawson H."/>
            <person name="Cuff J."/>
            <person name="Di Palma F."/>
            <person name="Fitzgerald S."/>
            <person name="Flicek P."/>
            <person name="Guttman M."/>
            <person name="Hubisz M.J."/>
            <person name="Jaffe D.B."/>
            <person name="Jungreis I."/>
            <person name="Kent W.J."/>
            <person name="Kostka D."/>
            <person name="Lara M."/>
            <person name="Martins A.L."/>
            <person name="Massingham T."/>
            <person name="Moltke I."/>
            <person name="Raney B.J."/>
            <person name="Rasmussen M.D."/>
            <person name="Robinson J."/>
            <person name="Stark A."/>
            <person name="Vilella A.J."/>
            <person name="Wen J."/>
            <person name="Xie X."/>
            <person name="Zody M.C."/>
            <person name="Baldwin J."/>
            <person name="Bloom T."/>
            <person name="Chin C.W."/>
            <person name="Heiman D."/>
            <person name="Nicol R."/>
            <person name="Nusbaum C."/>
            <person name="Young S."/>
            <person name="Wilkinson J."/>
            <person name="Worley K.C."/>
            <person name="Kovar C.L."/>
            <person name="Muzny D.M."/>
            <person name="Gibbs R.A."/>
            <person name="Cree A."/>
            <person name="Dihn H.H."/>
            <person name="Fowler G."/>
            <person name="Jhangiani S."/>
            <person name="Joshi V."/>
            <person name="Lee S."/>
            <person name="Lewis L.R."/>
            <person name="Nazareth L.V."/>
            <person name="Okwuonu G."/>
            <person name="Santibanez J."/>
            <person name="Warren W.C."/>
            <person name="Mardis E.R."/>
            <person name="Weinstock G.M."/>
            <person name="Wilson R.K."/>
            <person name="Delehaunty K."/>
            <person name="Dooling D."/>
            <person name="Fronik C."/>
            <person name="Fulton L."/>
            <person name="Fulton B."/>
            <person name="Graves T."/>
            <person name="Minx P."/>
            <person name="Sodergren E."/>
            <person name="Birney E."/>
            <person name="Margulies E.H."/>
            <person name="Herrero J."/>
            <person name="Green E.D."/>
            <person name="Haussler D."/>
            <person name="Siepel A."/>
            <person name="Goldman N."/>
            <person name="Pollard K.S."/>
            <person name="Pedersen J.S."/>
            <person name="Lander E.S."/>
            <person name="Kellis M."/>
        </authorList>
    </citation>
    <scope>NUCLEOTIDE SEQUENCE [LARGE SCALE GENOMIC DNA]</scope>
    <source>
        <strain evidence="11 12">Thorbecke inbred</strain>
    </source>
</reference>
<feature type="domain" description="Ig-like" evidence="10">
    <location>
        <begin position="24"/>
        <end position="110"/>
    </location>
</feature>
<dbReference type="InParanoid" id="G1TYZ1"/>
<protein>
    <recommendedName>
        <fullName evidence="10">Ig-like domain-containing protein</fullName>
    </recommendedName>
</protein>
<dbReference type="SMR" id="G1TYZ1"/>
<keyword evidence="3" id="KW-0732">Signal</keyword>
<dbReference type="Bgee" id="ENSOCUG00000021578">
    <property type="expression patterns" value="Expressed in upper lobe of left lung and 1 other cell type or tissue"/>
</dbReference>
<evidence type="ECO:0000256" key="2">
    <source>
        <dbReference type="ARBA" id="ARBA00022475"/>
    </source>
</evidence>
<sequence length="217" mass="23855">PAHFIVQDILPKSWARISPELFSPPVLNAIPSPKLCEGSPLTLRCQTRLHPKRPALRLLFSFYKDGRTVQGRGQHPELHILAMEEGDSGLYWCEAAPEGGRVQKQSPQLEIMVQAPVSRPLLTLPHRIISPAVGDLVELFCEVQRGSPPVLYSFYFDGKLLGNLSAPHGGAASLLVPVKSEQDTGNYSCEAENSVSKERSEPRKISLKGMFGPPARL</sequence>
<dbReference type="InterPro" id="IPR036179">
    <property type="entry name" value="Ig-like_dom_sf"/>
</dbReference>
<dbReference type="EMBL" id="AAGW02000305">
    <property type="status" value="NOT_ANNOTATED_CDS"/>
    <property type="molecule type" value="Genomic_DNA"/>
</dbReference>
<dbReference type="CDD" id="cd00096">
    <property type="entry name" value="Ig"/>
    <property type="match status" value="1"/>
</dbReference>
<dbReference type="InterPro" id="IPR003599">
    <property type="entry name" value="Ig_sub"/>
</dbReference>
<dbReference type="FunFam" id="2.60.40.10:FF:000651">
    <property type="entry name" value="Fc receptor like 1"/>
    <property type="match status" value="1"/>
</dbReference>
<dbReference type="HOGENOM" id="CLU_023383_5_1_1"/>
<evidence type="ECO:0000256" key="5">
    <source>
        <dbReference type="ARBA" id="ARBA00023136"/>
    </source>
</evidence>
<dbReference type="InterPro" id="IPR050488">
    <property type="entry name" value="Ig_Fc_receptor"/>
</dbReference>
<keyword evidence="12" id="KW-1185">Reference proteome</keyword>
<dbReference type="Gene3D" id="2.60.40.10">
    <property type="entry name" value="Immunoglobulins"/>
    <property type="match status" value="2"/>
</dbReference>
<dbReference type="GO" id="GO:0004888">
    <property type="term" value="F:transmembrane signaling receptor activity"/>
    <property type="evidence" value="ECO:0007669"/>
    <property type="project" value="TreeGrafter"/>
</dbReference>
<keyword evidence="2" id="KW-1003">Cell membrane</keyword>